<dbReference type="EMBL" id="CAJJDN010000250">
    <property type="protein sequence ID" value="CAD8129901.1"/>
    <property type="molecule type" value="Genomic_DNA"/>
</dbReference>
<keyword evidence="3" id="KW-1185">Reference proteome</keyword>
<gene>
    <name evidence="2" type="ORF">PSON_ATCC_30995.1.T2500006</name>
</gene>
<dbReference type="AlphaFoldDB" id="A0A8S1RMM8"/>
<keyword evidence="1" id="KW-0175">Coiled coil</keyword>
<evidence type="ECO:0000256" key="1">
    <source>
        <dbReference type="SAM" id="Coils"/>
    </source>
</evidence>
<evidence type="ECO:0000313" key="2">
    <source>
        <dbReference type="EMBL" id="CAD8129901.1"/>
    </source>
</evidence>
<comment type="caution">
    <text evidence="2">The sequence shown here is derived from an EMBL/GenBank/DDBJ whole genome shotgun (WGS) entry which is preliminary data.</text>
</comment>
<proteinExistence type="predicted"/>
<accession>A0A8S1RMM8</accession>
<organism evidence="2 3">
    <name type="scientific">Paramecium sonneborni</name>
    <dbReference type="NCBI Taxonomy" id="65129"/>
    <lineage>
        <taxon>Eukaryota</taxon>
        <taxon>Sar</taxon>
        <taxon>Alveolata</taxon>
        <taxon>Ciliophora</taxon>
        <taxon>Intramacronucleata</taxon>
        <taxon>Oligohymenophorea</taxon>
        <taxon>Peniculida</taxon>
        <taxon>Parameciidae</taxon>
        <taxon>Paramecium</taxon>
    </lineage>
</organism>
<dbReference type="OrthoDB" id="2420415at2759"/>
<sequence>MNKKNMNKQLNSFGSNKFHKYLLLDTKKNIYRSLFIFELKNLQIQNQQMRQRLKKIDEELEMLNKFNSHIDIIQNLETTLQFLKLQNSTNKLIHFMDNLIKEKKEPEQKISESYNSLKKSKDVQQSILMHEGNPDAGYYFKNGIHKEIYHQQFNYIQLYCFNDANVNEISEQNVLNYAYGDIKKSKSAYLLQYVKEEKVKQGQNFMMKLKQFSKSEDNNYLNDGYGLLLSQIQSDFYIKIIQSQSKELNNSNQLDIQNQLFLNIKHF</sequence>
<name>A0A8S1RMM8_9CILI</name>
<feature type="coiled-coil region" evidence="1">
    <location>
        <begin position="39"/>
        <end position="66"/>
    </location>
</feature>
<reference evidence="2" key="1">
    <citation type="submission" date="2021-01" db="EMBL/GenBank/DDBJ databases">
        <authorList>
            <consortium name="Genoscope - CEA"/>
            <person name="William W."/>
        </authorList>
    </citation>
    <scope>NUCLEOTIDE SEQUENCE</scope>
</reference>
<protein>
    <submittedName>
        <fullName evidence="2">Uncharacterized protein</fullName>
    </submittedName>
</protein>
<evidence type="ECO:0000313" key="3">
    <source>
        <dbReference type="Proteomes" id="UP000692954"/>
    </source>
</evidence>
<dbReference type="Proteomes" id="UP000692954">
    <property type="component" value="Unassembled WGS sequence"/>
</dbReference>